<keyword evidence="2" id="KW-1185">Reference proteome</keyword>
<protein>
    <submittedName>
        <fullName evidence="1">Uncharacterized protein</fullName>
    </submittedName>
</protein>
<reference evidence="1 2" key="1">
    <citation type="journal article" date="2018" name="Front. Plant Sci.">
        <title>Red Clover (Trifolium pratense) and Zigzag Clover (T. medium) - A Picture of Genomic Similarities and Differences.</title>
        <authorList>
            <person name="Dluhosova J."/>
            <person name="Istvanek J."/>
            <person name="Nedelnik J."/>
            <person name="Repkova J."/>
        </authorList>
    </citation>
    <scope>NUCLEOTIDE SEQUENCE [LARGE SCALE GENOMIC DNA]</scope>
    <source>
        <strain evidence="2">cv. 10/8</strain>
        <tissue evidence="1">Leaf</tissue>
    </source>
</reference>
<sequence length="53" mass="5744">MQDIATIVEGVLSNDATAEYDGMVHMEMLTLYLPGNSILFLTSCILCSTNTTT</sequence>
<dbReference type="EMBL" id="LXQA010054003">
    <property type="protein sequence ID" value="MCI04004.1"/>
    <property type="molecule type" value="Genomic_DNA"/>
</dbReference>
<evidence type="ECO:0000313" key="1">
    <source>
        <dbReference type="EMBL" id="MCI04004.1"/>
    </source>
</evidence>
<comment type="caution">
    <text evidence="1">The sequence shown here is derived from an EMBL/GenBank/DDBJ whole genome shotgun (WGS) entry which is preliminary data.</text>
</comment>
<organism evidence="1 2">
    <name type="scientific">Trifolium medium</name>
    <dbReference type="NCBI Taxonomy" id="97028"/>
    <lineage>
        <taxon>Eukaryota</taxon>
        <taxon>Viridiplantae</taxon>
        <taxon>Streptophyta</taxon>
        <taxon>Embryophyta</taxon>
        <taxon>Tracheophyta</taxon>
        <taxon>Spermatophyta</taxon>
        <taxon>Magnoliopsida</taxon>
        <taxon>eudicotyledons</taxon>
        <taxon>Gunneridae</taxon>
        <taxon>Pentapetalae</taxon>
        <taxon>rosids</taxon>
        <taxon>fabids</taxon>
        <taxon>Fabales</taxon>
        <taxon>Fabaceae</taxon>
        <taxon>Papilionoideae</taxon>
        <taxon>50 kb inversion clade</taxon>
        <taxon>NPAAA clade</taxon>
        <taxon>Hologalegina</taxon>
        <taxon>IRL clade</taxon>
        <taxon>Trifolieae</taxon>
        <taxon>Trifolium</taxon>
    </lineage>
</organism>
<proteinExistence type="predicted"/>
<name>A0A392NX25_9FABA</name>
<dbReference type="Proteomes" id="UP000265520">
    <property type="component" value="Unassembled WGS sequence"/>
</dbReference>
<evidence type="ECO:0000313" key="2">
    <source>
        <dbReference type="Proteomes" id="UP000265520"/>
    </source>
</evidence>
<dbReference type="AlphaFoldDB" id="A0A392NX25"/>
<accession>A0A392NX25</accession>